<dbReference type="Pfam" id="PF00397">
    <property type="entry name" value="WW"/>
    <property type="match status" value="2"/>
</dbReference>
<dbReference type="CDD" id="cd00201">
    <property type="entry name" value="WW"/>
    <property type="match status" value="2"/>
</dbReference>
<gene>
    <name evidence="12" type="primary">LOC106469127</name>
</gene>
<keyword evidence="11" id="KW-1185">Reference proteome</keyword>
<feature type="compositionally biased region" description="Low complexity" evidence="9">
    <location>
        <begin position="549"/>
        <end position="564"/>
    </location>
</feature>
<dbReference type="InterPro" id="IPR036020">
    <property type="entry name" value="WW_dom_sf"/>
</dbReference>
<evidence type="ECO:0000256" key="2">
    <source>
        <dbReference type="ARBA" id="ARBA00004496"/>
    </source>
</evidence>
<keyword evidence="6" id="KW-0677">Repeat</keyword>
<keyword evidence="4" id="KW-0963">Cytoplasm</keyword>
<dbReference type="InterPro" id="IPR051105">
    <property type="entry name" value="WWC/KIBRA_Hippo_Reg"/>
</dbReference>
<keyword evidence="7" id="KW-0472">Membrane</keyword>
<dbReference type="PANTHER" id="PTHR14791">
    <property type="entry name" value="BOMB/KIRA PROTEINS"/>
    <property type="match status" value="1"/>
</dbReference>
<keyword evidence="3" id="KW-1003">Cell membrane</keyword>
<evidence type="ECO:0000256" key="6">
    <source>
        <dbReference type="ARBA" id="ARBA00022737"/>
    </source>
</evidence>
<protein>
    <submittedName>
        <fullName evidence="12">Protein kibra-like</fullName>
    </submittedName>
</protein>
<feature type="domain" description="WW" evidence="10">
    <location>
        <begin position="9"/>
        <end position="42"/>
    </location>
</feature>
<evidence type="ECO:0000259" key="10">
    <source>
        <dbReference type="PROSITE" id="PS50020"/>
    </source>
</evidence>
<dbReference type="SMART" id="SM00456">
    <property type="entry name" value="WW"/>
    <property type="match status" value="2"/>
</dbReference>
<dbReference type="PROSITE" id="PS50020">
    <property type="entry name" value="WW_DOMAIN_2"/>
    <property type="match status" value="2"/>
</dbReference>
<accession>A0ABM1TBK9</accession>
<evidence type="ECO:0000256" key="1">
    <source>
        <dbReference type="ARBA" id="ARBA00004236"/>
    </source>
</evidence>
<evidence type="ECO:0000256" key="3">
    <source>
        <dbReference type="ARBA" id="ARBA00022475"/>
    </source>
</evidence>
<keyword evidence="8" id="KW-0175">Coiled coil</keyword>
<feature type="domain" description="WW" evidence="10">
    <location>
        <begin position="56"/>
        <end position="89"/>
    </location>
</feature>
<dbReference type="Pfam" id="PF25802">
    <property type="entry name" value="WWC1"/>
    <property type="match status" value="1"/>
</dbReference>
<dbReference type="Gene3D" id="2.20.70.10">
    <property type="match status" value="2"/>
</dbReference>
<proteinExistence type="predicted"/>
<name>A0ABM1TBK9_LIMPO</name>
<dbReference type="InterPro" id="IPR001202">
    <property type="entry name" value="WW_dom"/>
</dbReference>
<dbReference type="InterPro" id="IPR057747">
    <property type="entry name" value="WWC1_hairpin"/>
</dbReference>
<dbReference type="SUPFAM" id="SSF51045">
    <property type="entry name" value="WW domain"/>
    <property type="match status" value="2"/>
</dbReference>
<evidence type="ECO:0000313" key="11">
    <source>
        <dbReference type="Proteomes" id="UP000694941"/>
    </source>
</evidence>
<organism evidence="11 12">
    <name type="scientific">Limulus polyphemus</name>
    <name type="common">Atlantic horseshoe crab</name>
    <dbReference type="NCBI Taxonomy" id="6850"/>
    <lineage>
        <taxon>Eukaryota</taxon>
        <taxon>Metazoa</taxon>
        <taxon>Ecdysozoa</taxon>
        <taxon>Arthropoda</taxon>
        <taxon>Chelicerata</taxon>
        <taxon>Merostomata</taxon>
        <taxon>Xiphosura</taxon>
        <taxon>Limulidae</taxon>
        <taxon>Limulus</taxon>
    </lineage>
</organism>
<feature type="region of interest" description="Disordered" evidence="9">
    <location>
        <begin position="539"/>
        <end position="576"/>
    </location>
</feature>
<evidence type="ECO:0000256" key="9">
    <source>
        <dbReference type="SAM" id="MobiDB-lite"/>
    </source>
</evidence>
<comment type="subcellular location">
    <subcellularLocation>
        <location evidence="1">Cell membrane</location>
    </subcellularLocation>
    <subcellularLocation>
        <location evidence="2">Cytoplasm</location>
    </subcellularLocation>
</comment>
<dbReference type="PROSITE" id="PS01159">
    <property type="entry name" value="WW_DOMAIN_1"/>
    <property type="match status" value="1"/>
</dbReference>
<evidence type="ECO:0000313" key="12">
    <source>
        <dbReference type="RefSeq" id="XP_022253265.1"/>
    </source>
</evidence>
<evidence type="ECO:0000256" key="4">
    <source>
        <dbReference type="ARBA" id="ARBA00022490"/>
    </source>
</evidence>
<sequence length="747" mass="84074">MSKSHNGNIPLPNGWDIACDFDGKIYFIDHINKETTWLDPRDRLVRPNTFADCVGDELPYGWEQCYDSKVGYYYVNHVTQTNQIEDPRQQYRQLQEQMLKDYLLTAQEDLLAKQEIFDIKQQRLLHAQDEYQHLREALQCLSTCTSSSSLCSMSSFSSGSSGRKYDPELLKAEVALAHERVAKLKQELSQIRTVLHYKEQGLETLSDICISMKLTITETQCLQRIGSAQVSLADFNPDQTLAKWYNILSFRFMQSESLSERNNQVCNQKKARCKAKCVPIQSALHGPSVYPFSLLFIDQVCTRSVCCSWAKYVPIQSAVHGPSMYPFSLLFMGQVAHLGARLAEMARLRFQYDEKRKHIHRIQQEMADLEDKMAPGQLESDKDRLLLIQEKEQLLQELRSTNITGWNENAVASIQEHICKLQEDICNAKEISHKTIADRLKLHEKKNFFIQELSNAIQQITFLETKLKNLSASTLSMSSSSSLGSLSTSSLSASSLSFTDIYGLPKCSVDLSVQCHIGQLMQGSSQSIASSTGAFEVLSSSPPLGQGNSGPSLSTRSSLSSISPPMSPYEPHPNCDHASALAERQQRLKILESQLAELRLESSSVESLKPSTSQLRSHQIPEDSMRRNHNWSYYSVPQQNVEGTSESTISYPVCEPEMGRFNIQCSEPNSHASVSAAVSEESVAGDSGVFEASVKRLQVDKHIKEHSIETAQVQLKLRYAIEDHLLHVGIERARNLSELNIHANHKI</sequence>
<evidence type="ECO:0000256" key="8">
    <source>
        <dbReference type="SAM" id="Coils"/>
    </source>
</evidence>
<dbReference type="PANTHER" id="PTHR14791:SF29">
    <property type="entry name" value="PROTEIN KIBRA"/>
    <property type="match status" value="1"/>
</dbReference>
<feature type="coiled-coil region" evidence="8">
    <location>
        <begin position="581"/>
        <end position="608"/>
    </location>
</feature>
<dbReference type="RefSeq" id="XP_022253265.1">
    <property type="nucleotide sequence ID" value="XM_022397557.1"/>
</dbReference>
<dbReference type="GeneID" id="106469127"/>
<reference evidence="12" key="1">
    <citation type="submission" date="2025-08" db="UniProtKB">
        <authorList>
            <consortium name="RefSeq"/>
        </authorList>
    </citation>
    <scope>IDENTIFICATION</scope>
    <source>
        <tissue evidence="12">Muscle</tissue>
    </source>
</reference>
<dbReference type="Proteomes" id="UP000694941">
    <property type="component" value="Unplaced"/>
</dbReference>
<evidence type="ECO:0000256" key="7">
    <source>
        <dbReference type="ARBA" id="ARBA00023136"/>
    </source>
</evidence>
<evidence type="ECO:0000256" key="5">
    <source>
        <dbReference type="ARBA" id="ARBA00022553"/>
    </source>
</evidence>
<keyword evidence="5" id="KW-0597">Phosphoprotein</keyword>